<feature type="domain" description="Ferric siderophore reductase C-terminal" evidence="2">
    <location>
        <begin position="239"/>
        <end position="261"/>
    </location>
</feature>
<name>A0ABT3X4A2_9BACL</name>
<dbReference type="Gene3D" id="1.10.510.40">
    <property type="match status" value="1"/>
</dbReference>
<evidence type="ECO:0000259" key="2">
    <source>
        <dbReference type="Pfam" id="PF11575"/>
    </source>
</evidence>
<reference evidence="3 4" key="1">
    <citation type="submission" date="2022-11" db="EMBL/GenBank/DDBJ databases">
        <title>Study of microbial diversity in lake waters.</title>
        <authorList>
            <person name="Zhang J."/>
        </authorList>
    </citation>
    <scope>NUCLEOTIDE SEQUENCE [LARGE SCALE GENOMIC DNA]</scope>
    <source>
        <strain evidence="3 4">DT12</strain>
    </source>
</reference>
<evidence type="ECO:0000313" key="4">
    <source>
        <dbReference type="Proteomes" id="UP001208017"/>
    </source>
</evidence>
<keyword evidence="4" id="KW-1185">Reference proteome</keyword>
<feature type="domain" description="Aerobactin siderophore biosynthesis IucA/IucC-like C-terminal" evidence="1">
    <location>
        <begin position="64"/>
        <end position="190"/>
    </location>
</feature>
<evidence type="ECO:0000313" key="3">
    <source>
        <dbReference type="EMBL" id="MCX7571271.1"/>
    </source>
</evidence>
<dbReference type="Proteomes" id="UP001208017">
    <property type="component" value="Unassembled WGS sequence"/>
</dbReference>
<organism evidence="3 4">
    <name type="scientific">Tumebacillus lacus</name>
    <dbReference type="NCBI Taxonomy" id="2995335"/>
    <lineage>
        <taxon>Bacteria</taxon>
        <taxon>Bacillati</taxon>
        <taxon>Bacillota</taxon>
        <taxon>Bacilli</taxon>
        <taxon>Bacillales</taxon>
        <taxon>Alicyclobacillaceae</taxon>
        <taxon>Tumebacillus</taxon>
    </lineage>
</organism>
<accession>A0ABT3X4A2</accession>
<gene>
    <name evidence="3" type="ORF">OS242_15065</name>
</gene>
<dbReference type="Pfam" id="PF06276">
    <property type="entry name" value="FhuF"/>
    <property type="match status" value="1"/>
</dbReference>
<dbReference type="InterPro" id="IPR024726">
    <property type="entry name" value="FhuF_C"/>
</dbReference>
<evidence type="ECO:0000259" key="1">
    <source>
        <dbReference type="Pfam" id="PF06276"/>
    </source>
</evidence>
<sequence length="279" mass="31345">MLELQRLCDKLHERDMYLPLYLQHAPAGMESIPVATLLTEEGLTAMIDRVAARLGTDNRIAAASLFQKRYASKLLASILTLMTSVGVGLLADSDSTELVLEDGLPAGILLRQSDVPLVYTERLLAIFPEIDTTGWTQVKDTRQLRKYVFEAMFEHNMFQLIYHITSTVGLSPKVMWGNIGNFCAWLYDEELIGRPHMRAFALSDRHAVMNSIGYGAALSNTYDMVALPEVGEDTCVRVRHTCCLWNQMPGQEKSSCVTCPRLTREERVARLKNQGPLHK</sequence>
<dbReference type="Pfam" id="PF11575">
    <property type="entry name" value="FhuF_C"/>
    <property type="match status" value="1"/>
</dbReference>
<protein>
    <submittedName>
        <fullName evidence="3">(2Fe-2S)-binding protein</fullName>
    </submittedName>
</protein>
<proteinExistence type="predicted"/>
<dbReference type="InterPro" id="IPR022770">
    <property type="entry name" value="IucA/IucC-like_C"/>
</dbReference>
<dbReference type="EMBL" id="JAPMLT010000009">
    <property type="protein sequence ID" value="MCX7571271.1"/>
    <property type="molecule type" value="Genomic_DNA"/>
</dbReference>
<dbReference type="RefSeq" id="WP_267152513.1">
    <property type="nucleotide sequence ID" value="NZ_JAPMLT010000009.1"/>
</dbReference>
<comment type="caution">
    <text evidence="3">The sequence shown here is derived from an EMBL/GenBank/DDBJ whole genome shotgun (WGS) entry which is preliminary data.</text>
</comment>